<evidence type="ECO:0000256" key="1">
    <source>
        <dbReference type="ARBA" id="ARBA00000448"/>
    </source>
</evidence>
<dbReference type="Gene3D" id="3.20.20.300">
    <property type="entry name" value="Glycoside hydrolase, family 3, N-terminal domain"/>
    <property type="match status" value="1"/>
</dbReference>
<dbReference type="Pfam" id="PF00933">
    <property type="entry name" value="Glyco_hydro_3"/>
    <property type="match status" value="1"/>
</dbReference>
<dbReference type="InterPro" id="IPR001764">
    <property type="entry name" value="Glyco_hydro_3_N"/>
</dbReference>
<dbReference type="InterPro" id="IPR017853">
    <property type="entry name" value="GH"/>
</dbReference>
<evidence type="ECO:0000313" key="13">
    <source>
        <dbReference type="EMBL" id="THV03106.1"/>
    </source>
</evidence>
<evidence type="ECO:0000256" key="9">
    <source>
        <dbReference type="ARBA" id="ARBA00023295"/>
    </source>
</evidence>
<evidence type="ECO:0000256" key="8">
    <source>
        <dbReference type="ARBA" id="ARBA00023277"/>
    </source>
</evidence>
<evidence type="ECO:0000259" key="12">
    <source>
        <dbReference type="SMART" id="SM01217"/>
    </source>
</evidence>
<dbReference type="GO" id="GO:0008422">
    <property type="term" value="F:beta-glucosidase activity"/>
    <property type="evidence" value="ECO:0007669"/>
    <property type="project" value="UniProtKB-EC"/>
</dbReference>
<accession>A0A4V6T5M2</accession>
<keyword evidence="9" id="KW-0326">Glycosidase</keyword>
<dbReference type="SMART" id="SM01217">
    <property type="entry name" value="Fn3_like"/>
    <property type="match status" value="1"/>
</dbReference>
<dbReference type="InterPro" id="IPR013783">
    <property type="entry name" value="Ig-like_fold"/>
</dbReference>
<keyword evidence="5 13" id="KW-0378">Hydrolase</keyword>
<dbReference type="FunFam" id="3.20.20.300:FF:000002">
    <property type="entry name" value="Probable beta-glucosidase"/>
    <property type="match status" value="1"/>
</dbReference>
<evidence type="ECO:0000256" key="7">
    <source>
        <dbReference type="ARBA" id="ARBA00023180"/>
    </source>
</evidence>
<protein>
    <recommendedName>
        <fullName evidence="4">beta-glucosidase</fullName>
        <ecNumber evidence="4">3.2.1.21</ecNumber>
    </recommendedName>
</protein>
<dbReference type="Gene3D" id="3.40.50.1700">
    <property type="entry name" value="Glycoside hydrolase family 3 C-terminal domain"/>
    <property type="match status" value="1"/>
</dbReference>
<feature type="signal peptide" evidence="11">
    <location>
        <begin position="1"/>
        <end position="24"/>
    </location>
</feature>
<dbReference type="InterPro" id="IPR036962">
    <property type="entry name" value="Glyco_hydro_3_N_sf"/>
</dbReference>
<proteinExistence type="inferred from homology"/>
<dbReference type="Pfam" id="PF14310">
    <property type="entry name" value="Fn3-like"/>
    <property type="match status" value="1"/>
</dbReference>
<dbReference type="InterPro" id="IPR036881">
    <property type="entry name" value="Glyco_hydro_3_C_sf"/>
</dbReference>
<feature type="chain" id="PRO_5020302578" description="beta-glucosidase" evidence="11">
    <location>
        <begin position="25"/>
        <end position="943"/>
    </location>
</feature>
<keyword evidence="7" id="KW-0325">Glycoprotein</keyword>
<dbReference type="PANTHER" id="PTHR42715:SF2">
    <property type="entry name" value="BETA-GLUCOSIDASE F-RELATED"/>
    <property type="match status" value="1"/>
</dbReference>
<dbReference type="AlphaFoldDB" id="A0A4V6T5M2"/>
<reference evidence="13 14" key="1">
    <citation type="journal article" date="2019" name="Nat. Ecol. Evol.">
        <title>Megaphylogeny resolves global patterns of mushroom evolution.</title>
        <authorList>
            <person name="Varga T."/>
            <person name="Krizsan K."/>
            <person name="Foldi C."/>
            <person name="Dima B."/>
            <person name="Sanchez-Garcia M."/>
            <person name="Sanchez-Ramirez S."/>
            <person name="Szollosi G.J."/>
            <person name="Szarkandi J.G."/>
            <person name="Papp V."/>
            <person name="Albert L."/>
            <person name="Andreopoulos W."/>
            <person name="Angelini C."/>
            <person name="Antonin V."/>
            <person name="Barry K.W."/>
            <person name="Bougher N.L."/>
            <person name="Buchanan P."/>
            <person name="Buyck B."/>
            <person name="Bense V."/>
            <person name="Catcheside P."/>
            <person name="Chovatia M."/>
            <person name="Cooper J."/>
            <person name="Damon W."/>
            <person name="Desjardin D."/>
            <person name="Finy P."/>
            <person name="Geml J."/>
            <person name="Haridas S."/>
            <person name="Hughes K."/>
            <person name="Justo A."/>
            <person name="Karasinski D."/>
            <person name="Kautmanova I."/>
            <person name="Kiss B."/>
            <person name="Kocsube S."/>
            <person name="Kotiranta H."/>
            <person name="LaButti K.M."/>
            <person name="Lechner B.E."/>
            <person name="Liimatainen K."/>
            <person name="Lipzen A."/>
            <person name="Lukacs Z."/>
            <person name="Mihaltcheva S."/>
            <person name="Morgado L.N."/>
            <person name="Niskanen T."/>
            <person name="Noordeloos M.E."/>
            <person name="Ohm R.A."/>
            <person name="Ortiz-Santana B."/>
            <person name="Ovrebo C."/>
            <person name="Racz N."/>
            <person name="Riley R."/>
            <person name="Savchenko A."/>
            <person name="Shiryaev A."/>
            <person name="Soop K."/>
            <person name="Spirin V."/>
            <person name="Szebenyi C."/>
            <person name="Tomsovsky M."/>
            <person name="Tulloss R.E."/>
            <person name="Uehling J."/>
            <person name="Grigoriev I.V."/>
            <person name="Vagvolgyi C."/>
            <person name="Papp T."/>
            <person name="Martin F.M."/>
            <person name="Miettinen O."/>
            <person name="Hibbett D.S."/>
            <person name="Nagy L.G."/>
        </authorList>
    </citation>
    <scope>NUCLEOTIDE SEQUENCE [LARGE SCALE GENOMIC DNA]</scope>
    <source>
        <strain evidence="13 14">CBS 962.96</strain>
    </source>
</reference>
<evidence type="ECO:0000256" key="11">
    <source>
        <dbReference type="SAM" id="SignalP"/>
    </source>
</evidence>
<keyword evidence="6" id="KW-0136">Cellulose degradation</keyword>
<dbReference type="Pfam" id="PF01915">
    <property type="entry name" value="Glyco_hydro_3_C"/>
    <property type="match status" value="1"/>
</dbReference>
<evidence type="ECO:0000256" key="5">
    <source>
        <dbReference type="ARBA" id="ARBA00022801"/>
    </source>
</evidence>
<dbReference type="InterPro" id="IPR050288">
    <property type="entry name" value="Cellulose_deg_GH3"/>
</dbReference>
<keyword evidence="10" id="KW-0624">Polysaccharide degradation</keyword>
<feature type="domain" description="Fibronectin type III-like" evidence="12">
    <location>
        <begin position="858"/>
        <end position="931"/>
    </location>
</feature>
<evidence type="ECO:0000256" key="3">
    <source>
        <dbReference type="ARBA" id="ARBA00005336"/>
    </source>
</evidence>
<evidence type="ECO:0000256" key="4">
    <source>
        <dbReference type="ARBA" id="ARBA00012744"/>
    </source>
</evidence>
<evidence type="ECO:0000256" key="6">
    <source>
        <dbReference type="ARBA" id="ARBA00023001"/>
    </source>
</evidence>
<keyword evidence="14" id="KW-1185">Reference proteome</keyword>
<dbReference type="PANTHER" id="PTHR42715">
    <property type="entry name" value="BETA-GLUCOSIDASE"/>
    <property type="match status" value="1"/>
</dbReference>
<dbReference type="InterPro" id="IPR002772">
    <property type="entry name" value="Glyco_hydro_3_C"/>
</dbReference>
<comment type="catalytic activity">
    <reaction evidence="1">
        <text>Hydrolysis of terminal, non-reducing beta-D-glucosyl residues with release of beta-D-glucose.</text>
        <dbReference type="EC" id="3.2.1.21"/>
    </reaction>
</comment>
<dbReference type="Proteomes" id="UP000297245">
    <property type="component" value="Unassembled WGS sequence"/>
</dbReference>
<dbReference type="OrthoDB" id="416222at2759"/>
<dbReference type="InterPro" id="IPR026891">
    <property type="entry name" value="Fn3-like"/>
</dbReference>
<dbReference type="EC" id="3.2.1.21" evidence="4"/>
<keyword evidence="8" id="KW-0119">Carbohydrate metabolism</keyword>
<dbReference type="SUPFAM" id="SSF51445">
    <property type="entry name" value="(Trans)glycosidases"/>
    <property type="match status" value="1"/>
</dbReference>
<dbReference type="SUPFAM" id="SSF52279">
    <property type="entry name" value="Beta-D-glucan exohydrolase, C-terminal domain"/>
    <property type="match status" value="1"/>
</dbReference>
<name>A0A4V6T5M2_DENBC</name>
<keyword evidence="11" id="KW-0732">Signal</keyword>
<evidence type="ECO:0000256" key="2">
    <source>
        <dbReference type="ARBA" id="ARBA00004987"/>
    </source>
</evidence>
<evidence type="ECO:0000256" key="10">
    <source>
        <dbReference type="ARBA" id="ARBA00023326"/>
    </source>
</evidence>
<dbReference type="FunFam" id="3.40.50.1700:FF:000003">
    <property type="entry name" value="Probable beta-glucosidase"/>
    <property type="match status" value="1"/>
</dbReference>
<comment type="similarity">
    <text evidence="3">Belongs to the glycosyl hydrolase 3 family.</text>
</comment>
<sequence>MGLPSLRVLWLAFLLFVIVDNVHAQNEAITTSDSASVSTVSDVTSGTVVTSSLPSVSLPEQTTSSASAVTSLSATISGSSISLSLPVLSSSAASSLSVTASNVSSSSAAVSSSTVSSSAASPTSTSNTTSGDVPFPFPPFGAQVPRLILPIVPFNFTPFPVVSQAPIPGVFVPTDPSQPPAVFSGAKGGEAPPVVPDFEQAWDAAFEKARTFLQGFSLEEKVNVSTGVGWQNGRCVGNIPANEEKGFPGLCLEDSPLGVRFGDFVTAFPTGIHAASTWNRELIRLRGLLMGREHRGKGVNVALGPMMNMGGRNWEGFGADPFLAGEAAYETILGLQNAGVQGCAKHYIGNEQEHKRTSTSSFIEDRTIHEIYAHPFMRSVMAGVASVMCSYNLVNQTYACENDKTQNDILKREFGFRGYIMSDWQATLSTYGSVFSGLDMTMPGDITFKSGDSYFGGNLTTYVRNNTIPENRVDDMAERIIAAWFLLHQDSPDYPSVNFNAVHIDDDATNERVNVQADHFKLVREMGSRGMVLLKNENSALPLTRSERSILIAGIDAAPQPGGPNQFDDQAGNEGILAMGWGSGTANFPYLISPYEAIQAKARQNSSTLVDWDFMNFDLNTAMSRAARKDVALVFINSDSGENYKNVDGNEGDRKNLTSWHGGDALIRAVASVNPNTVVVVHSVGPLILEDWVEHPNVTAILWAGVSGQEAGNSLVDVLYGDYNPTGRLPYTIAKNMDDYNTQLLTAGNTNDMSHILSIPYNEGLLIDYRWFDAKNITPRYEFGFGLSYTKFKYSGLSITALLSPRGGSDDEAQAVSRWESGKSTLIAEGSSTATWLHRPAFKVSFTLTNTGHVKGGEIPQLYLAHPSSEGEPPLVLKGFTNVDDLEVGEGREVVIYLSRHDVSVWDTEDQGWRRPKGDLANVGVVVGASSRDGRLRGHLPSL</sequence>
<comment type="pathway">
    <text evidence="2">Glycan metabolism; cellulose degradation.</text>
</comment>
<dbReference type="Gene3D" id="2.60.40.10">
    <property type="entry name" value="Immunoglobulins"/>
    <property type="match status" value="1"/>
</dbReference>
<dbReference type="GO" id="GO:0030245">
    <property type="term" value="P:cellulose catabolic process"/>
    <property type="evidence" value="ECO:0007669"/>
    <property type="project" value="UniProtKB-KW"/>
</dbReference>
<dbReference type="EMBL" id="ML179070">
    <property type="protein sequence ID" value="THV03106.1"/>
    <property type="molecule type" value="Genomic_DNA"/>
</dbReference>
<gene>
    <name evidence="13" type="ORF">K435DRAFT_962636</name>
</gene>
<dbReference type="PRINTS" id="PR00133">
    <property type="entry name" value="GLHYDRLASE3"/>
</dbReference>
<organism evidence="13 14">
    <name type="scientific">Dendrothele bispora (strain CBS 962.96)</name>
    <dbReference type="NCBI Taxonomy" id="1314807"/>
    <lineage>
        <taxon>Eukaryota</taxon>
        <taxon>Fungi</taxon>
        <taxon>Dikarya</taxon>
        <taxon>Basidiomycota</taxon>
        <taxon>Agaricomycotina</taxon>
        <taxon>Agaricomycetes</taxon>
        <taxon>Agaricomycetidae</taxon>
        <taxon>Agaricales</taxon>
        <taxon>Agaricales incertae sedis</taxon>
        <taxon>Dendrothele</taxon>
    </lineage>
</organism>
<evidence type="ECO:0000313" key="14">
    <source>
        <dbReference type="Proteomes" id="UP000297245"/>
    </source>
</evidence>